<accession>A0A6G9AYF2</accession>
<evidence type="ECO:0000313" key="2">
    <source>
        <dbReference type="Proteomes" id="UP000501802"/>
    </source>
</evidence>
<keyword evidence="2" id="KW-1185">Reference proteome</keyword>
<dbReference type="Proteomes" id="UP000501802">
    <property type="component" value="Chromosome"/>
</dbReference>
<protein>
    <submittedName>
        <fullName evidence="1">Uncharacterized protein</fullName>
    </submittedName>
</protein>
<gene>
    <name evidence="1" type="ORF">G8759_34385</name>
</gene>
<name>A0A6G9AYF2_9BACT</name>
<dbReference type="AlphaFoldDB" id="A0A6G9AYF2"/>
<evidence type="ECO:0000313" key="1">
    <source>
        <dbReference type="EMBL" id="QIP17369.1"/>
    </source>
</evidence>
<dbReference type="RefSeq" id="WP_167218161.1">
    <property type="nucleotide sequence ID" value="NZ_CP050063.1"/>
</dbReference>
<reference evidence="1 2" key="1">
    <citation type="submission" date="2020-03" db="EMBL/GenBank/DDBJ databases">
        <authorList>
            <person name="Kim M.K."/>
        </authorList>
    </citation>
    <scope>NUCLEOTIDE SEQUENCE [LARGE SCALE GENOMIC DNA]</scope>
    <source>
        <strain evidence="1 2">BT328</strain>
    </source>
</reference>
<organism evidence="1 2">
    <name type="scientific">Spirosoma aureum</name>
    <dbReference type="NCBI Taxonomy" id="2692134"/>
    <lineage>
        <taxon>Bacteria</taxon>
        <taxon>Pseudomonadati</taxon>
        <taxon>Bacteroidota</taxon>
        <taxon>Cytophagia</taxon>
        <taxon>Cytophagales</taxon>
        <taxon>Cytophagaceae</taxon>
        <taxon>Spirosoma</taxon>
    </lineage>
</organism>
<proteinExistence type="predicted"/>
<dbReference type="KEGG" id="spib:G8759_34385"/>
<dbReference type="EMBL" id="CP050063">
    <property type="protein sequence ID" value="QIP17369.1"/>
    <property type="molecule type" value="Genomic_DNA"/>
</dbReference>
<sequence length="73" mass="8317">MGAIRLIQKPENGQLIINVPDEMRDQALVIEFHPVREEQVHGQTLAEAAQAFFDKLPAPDPSFNWDDLNAYEQ</sequence>